<dbReference type="Proteomes" id="UP000034022">
    <property type="component" value="Unassembled WGS sequence"/>
</dbReference>
<name>A0A0G0MA76_9BACT</name>
<evidence type="ECO:0008006" key="4">
    <source>
        <dbReference type="Google" id="ProtNLM"/>
    </source>
</evidence>
<protein>
    <recommendedName>
        <fullName evidence="4">DUF11 domain-containing protein</fullName>
    </recommendedName>
</protein>
<evidence type="ECO:0000313" key="3">
    <source>
        <dbReference type="Proteomes" id="UP000034022"/>
    </source>
</evidence>
<organism evidence="2 3">
    <name type="scientific">Candidatus Falkowbacteria bacterium GW2011_GWE1_38_31</name>
    <dbReference type="NCBI Taxonomy" id="1618638"/>
    <lineage>
        <taxon>Bacteria</taxon>
        <taxon>Candidatus Falkowiibacteriota</taxon>
    </lineage>
</organism>
<gene>
    <name evidence="2" type="ORF">US91_C0004G0114</name>
</gene>
<accession>A0A0G0MA76</accession>
<reference evidence="2" key="1">
    <citation type="journal article" date="2015" name="Nature">
        <title>rRNA introns, odd ribosomes, and small enigmatic genomes across a large radiation of phyla.</title>
        <authorList>
            <person name="Brown C.T."/>
            <person name="Hug L.A."/>
            <person name="Thomas B.C."/>
            <person name="Sharon I."/>
            <person name="Castelle C.J."/>
            <person name="Singh A."/>
            <person name="Wilkins M.J."/>
            <person name="Williams K.H."/>
            <person name="Banfield J.F."/>
        </authorList>
    </citation>
    <scope>NUCLEOTIDE SEQUENCE [LARGE SCALE GENOMIC DNA]</scope>
</reference>
<dbReference type="AlphaFoldDB" id="A0A0G0MA76"/>
<evidence type="ECO:0000313" key="2">
    <source>
        <dbReference type="EMBL" id="KKQ70629.1"/>
    </source>
</evidence>
<dbReference type="EMBL" id="LBUU01000004">
    <property type="protein sequence ID" value="KKQ70629.1"/>
    <property type="molecule type" value="Genomic_DNA"/>
</dbReference>
<keyword evidence="1" id="KW-0732">Signal</keyword>
<comment type="caution">
    <text evidence="2">The sequence shown here is derived from an EMBL/GenBank/DDBJ whole genome shotgun (WGS) entry which is preliminary data.</text>
</comment>
<feature type="signal peptide" evidence="1">
    <location>
        <begin position="1"/>
        <end position="27"/>
    </location>
</feature>
<evidence type="ECO:0000256" key="1">
    <source>
        <dbReference type="SAM" id="SignalP"/>
    </source>
</evidence>
<proteinExistence type="predicted"/>
<sequence length="223" mass="24973">MIINKNNIILSLVLSLLIFLFPNPTNAQTPDILEVTFENGNGLPLFNEASFLPGDAVTRWVEVKNLSANKQAAAVRSLETENDYDLDDWMTIEIDDDNNPATAPFYTATLSDFFALPSLHLGDINAGATVYYYFSITLSLNTPNAMQEKGIMFDLIVAEGNLESPVPDPHPQKPQKKPGKREILRPMISKLLSMPKAIKSYFPKEQTKISKLWHSVMGRFANR</sequence>
<feature type="chain" id="PRO_5002533498" description="DUF11 domain-containing protein" evidence="1">
    <location>
        <begin position="28"/>
        <end position="223"/>
    </location>
</feature>